<accession>A0A383V9F1</accession>
<reference evidence="1 2" key="1">
    <citation type="submission" date="2016-10" db="EMBL/GenBank/DDBJ databases">
        <authorList>
            <person name="Cai Z."/>
        </authorList>
    </citation>
    <scope>NUCLEOTIDE SEQUENCE [LARGE SCALE GENOMIC DNA]</scope>
</reference>
<name>A0A383V9F1_TETOB</name>
<dbReference type="SUPFAM" id="SSF63829">
    <property type="entry name" value="Calcium-dependent phosphotriesterase"/>
    <property type="match status" value="1"/>
</dbReference>
<dbReference type="Proteomes" id="UP000256970">
    <property type="component" value="Unassembled WGS sequence"/>
</dbReference>
<evidence type="ECO:0000313" key="2">
    <source>
        <dbReference type="Proteomes" id="UP000256970"/>
    </source>
</evidence>
<protein>
    <submittedName>
        <fullName evidence="1">Uncharacterized protein</fullName>
    </submittedName>
</protein>
<keyword evidence="2" id="KW-1185">Reference proteome</keyword>
<dbReference type="AlphaFoldDB" id="A0A383V9F1"/>
<sequence>MGAMPMPTPLVAAAPVARKAWMLGGTSPPWARVYDADAQQWLDSLHDGWGAEAMSASADGKEVWAARPRDVLRWSATTNDSQFLEGQWTSVATNGNGQHFKSVGVADASNVWASAQDWANASAEYGQFNKWDPNAGRFVKQSMEADPANILYHEFPSIVAVDGATAWAVGSCCTTPKTNMSIAIVYRYSITSAEWYMDFDGGVHNNTDSPLFPLYGASAWSKDAAVAVGYGGTVVWWDGMKWTHVPGLGMLSSCDLYSVALWAPT</sequence>
<organism evidence="1 2">
    <name type="scientific">Tetradesmus obliquus</name>
    <name type="common">Green alga</name>
    <name type="synonym">Acutodesmus obliquus</name>
    <dbReference type="NCBI Taxonomy" id="3088"/>
    <lineage>
        <taxon>Eukaryota</taxon>
        <taxon>Viridiplantae</taxon>
        <taxon>Chlorophyta</taxon>
        <taxon>core chlorophytes</taxon>
        <taxon>Chlorophyceae</taxon>
        <taxon>CS clade</taxon>
        <taxon>Sphaeropleales</taxon>
        <taxon>Scenedesmaceae</taxon>
        <taxon>Tetradesmus</taxon>
    </lineage>
</organism>
<dbReference type="EMBL" id="FNXT01000212">
    <property type="protein sequence ID" value="SZX62215.1"/>
    <property type="molecule type" value="Genomic_DNA"/>
</dbReference>
<evidence type="ECO:0000313" key="1">
    <source>
        <dbReference type="EMBL" id="SZX62215.1"/>
    </source>
</evidence>
<gene>
    <name evidence="1" type="ORF">BQ4739_LOCUS2820</name>
</gene>
<proteinExistence type="predicted"/>